<sequence length="420" mass="47014">MSSMDLRQAFAGLLTLSMFIMLGNMIKKDHFDYSINDVDIEVSEHESVAVTEPSFATVSHLSKKSLKKNDQGLKPCWNPPPLKEVEQSKGFILFSLTNGPEYHISQIADAVVVARYLGATLVLPHIKSSKSGHTMSLGDIYDVENVLNKLNGLVKVTRTLPPQVSNRNTPIIRVPNKVSQDYIMKKVKPIYKAKGIIKIESYFPSGNNTTMGRNKNNLVSLTCKAMFGTLELKSEIEEVAESIAQKLQTWSQESSGKFIAVDLRIDVLKKECNGKDEKGRKQCFQGHEIGEFLKKIGFGQETVVYVTQTKWSPDLNALRYMFPKTYTKENIMSATKKEKFLSSESIEFEKVIDFYICSQSDIFVPSIPGPFYDNVAGKRIVSGKNQILVPSEIVSPSASASEHFSPYVTQKSHFAYACFC</sequence>
<dbReference type="Pfam" id="PF10250">
    <property type="entry name" value="O-FucT"/>
    <property type="match status" value="1"/>
</dbReference>
<evidence type="ECO:0000256" key="5">
    <source>
        <dbReference type="ARBA" id="ARBA00023277"/>
    </source>
</evidence>
<dbReference type="GO" id="GO:0006004">
    <property type="term" value="P:fucose metabolic process"/>
    <property type="evidence" value="ECO:0007669"/>
    <property type="project" value="UniProtKB-KW"/>
</dbReference>
<evidence type="ECO:0000313" key="8">
    <source>
        <dbReference type="RefSeq" id="XP_004488019.1"/>
    </source>
</evidence>
<evidence type="ECO:0000256" key="4">
    <source>
        <dbReference type="ARBA" id="ARBA00023253"/>
    </source>
</evidence>
<accession>A0A1S2XEA6</accession>
<protein>
    <recommendedName>
        <fullName evidence="6">O-fucosyltransferase family protein</fullName>
    </recommendedName>
</protein>
<keyword evidence="3" id="KW-0808">Transferase</keyword>
<dbReference type="Gene3D" id="3.40.50.11350">
    <property type="match status" value="1"/>
</dbReference>
<evidence type="ECO:0000256" key="3">
    <source>
        <dbReference type="ARBA" id="ARBA00022679"/>
    </source>
</evidence>
<dbReference type="STRING" id="3827.A0A1S2XEA6"/>
<evidence type="ECO:0000313" key="7">
    <source>
        <dbReference type="Proteomes" id="UP000087171"/>
    </source>
</evidence>
<dbReference type="InterPro" id="IPR024709">
    <property type="entry name" value="FucosylTrfase_pln"/>
</dbReference>
<dbReference type="PANTHER" id="PTHR31288">
    <property type="entry name" value="O-FUCOSYLTRANSFERASE FAMILY PROTEIN"/>
    <property type="match status" value="1"/>
</dbReference>
<evidence type="ECO:0000256" key="6">
    <source>
        <dbReference type="ARBA" id="ARBA00030350"/>
    </source>
</evidence>
<dbReference type="AlphaFoldDB" id="A0A1S2XEA6"/>
<dbReference type="Proteomes" id="UP000087171">
    <property type="component" value="Chromosome Ca1"/>
</dbReference>
<dbReference type="OrthoDB" id="1899018at2759"/>
<dbReference type="KEGG" id="cam:101492691"/>
<keyword evidence="4" id="KW-0294">Fucose metabolism</keyword>
<keyword evidence="7" id="KW-1185">Reference proteome</keyword>
<proteinExistence type="inferred from homology"/>
<reference evidence="8" key="2">
    <citation type="submission" date="2025-08" db="UniProtKB">
        <authorList>
            <consortium name="RefSeq"/>
        </authorList>
    </citation>
    <scope>IDENTIFICATION</scope>
    <source>
        <tissue evidence="8">Etiolated seedlings</tissue>
    </source>
</reference>
<dbReference type="RefSeq" id="XP_004488019.1">
    <property type="nucleotide sequence ID" value="XM_004487962.3"/>
</dbReference>
<organism evidence="7 8">
    <name type="scientific">Cicer arietinum</name>
    <name type="common">Chickpea</name>
    <name type="synonym">Garbanzo</name>
    <dbReference type="NCBI Taxonomy" id="3827"/>
    <lineage>
        <taxon>Eukaryota</taxon>
        <taxon>Viridiplantae</taxon>
        <taxon>Streptophyta</taxon>
        <taxon>Embryophyta</taxon>
        <taxon>Tracheophyta</taxon>
        <taxon>Spermatophyta</taxon>
        <taxon>Magnoliopsida</taxon>
        <taxon>eudicotyledons</taxon>
        <taxon>Gunneridae</taxon>
        <taxon>Pentapetalae</taxon>
        <taxon>rosids</taxon>
        <taxon>fabids</taxon>
        <taxon>Fabales</taxon>
        <taxon>Fabaceae</taxon>
        <taxon>Papilionoideae</taxon>
        <taxon>50 kb inversion clade</taxon>
        <taxon>NPAAA clade</taxon>
        <taxon>Hologalegina</taxon>
        <taxon>IRL clade</taxon>
        <taxon>Cicereae</taxon>
        <taxon>Cicer</taxon>
    </lineage>
</organism>
<dbReference type="GeneID" id="101492691"/>
<gene>
    <name evidence="8" type="primary">LOC101492691</name>
</gene>
<evidence type="ECO:0000256" key="1">
    <source>
        <dbReference type="ARBA" id="ARBA00007737"/>
    </source>
</evidence>
<dbReference type="PANTHER" id="PTHR31288:SF20">
    <property type="entry name" value="O-FUCOSYLTRANSFERASE FAMILY PROTEIN"/>
    <property type="match status" value="1"/>
</dbReference>
<dbReference type="PaxDb" id="3827-XP_004488019.1"/>
<keyword evidence="2" id="KW-0328">Glycosyltransferase</keyword>
<evidence type="ECO:0000256" key="2">
    <source>
        <dbReference type="ARBA" id="ARBA00022676"/>
    </source>
</evidence>
<reference evidence="7" key="1">
    <citation type="journal article" date="2013" name="Nat. Biotechnol.">
        <title>Draft genome sequence of chickpea (Cicer arietinum) provides a resource for trait improvement.</title>
        <authorList>
            <person name="Varshney R.K."/>
            <person name="Song C."/>
            <person name="Saxena R.K."/>
            <person name="Azam S."/>
            <person name="Yu S."/>
            <person name="Sharpe A.G."/>
            <person name="Cannon S."/>
            <person name="Baek J."/>
            <person name="Rosen B.D."/>
            <person name="Tar'an B."/>
            <person name="Millan T."/>
            <person name="Zhang X."/>
            <person name="Ramsay L.D."/>
            <person name="Iwata A."/>
            <person name="Wang Y."/>
            <person name="Nelson W."/>
            <person name="Farmer A.D."/>
            <person name="Gaur P.M."/>
            <person name="Soderlund C."/>
            <person name="Penmetsa R.V."/>
            <person name="Xu C."/>
            <person name="Bharti A.K."/>
            <person name="He W."/>
            <person name="Winter P."/>
            <person name="Zhao S."/>
            <person name="Hane J.K."/>
            <person name="Carrasquilla-Garcia N."/>
            <person name="Condie J.A."/>
            <person name="Upadhyaya H.D."/>
            <person name="Luo M.C."/>
            <person name="Thudi M."/>
            <person name="Gowda C.L."/>
            <person name="Singh N.P."/>
            <person name="Lichtenzveig J."/>
            <person name="Gali K.K."/>
            <person name="Rubio J."/>
            <person name="Nadarajan N."/>
            <person name="Dolezel J."/>
            <person name="Bansal K.C."/>
            <person name="Xu X."/>
            <person name="Edwards D."/>
            <person name="Zhang G."/>
            <person name="Kahl G."/>
            <person name="Gil J."/>
            <person name="Singh K.B."/>
            <person name="Datta S.K."/>
            <person name="Jackson S.A."/>
            <person name="Wang J."/>
            <person name="Cook D.R."/>
        </authorList>
    </citation>
    <scope>NUCLEOTIDE SEQUENCE [LARGE SCALE GENOMIC DNA]</scope>
    <source>
        <strain evidence="7">cv. CDC Frontier</strain>
    </source>
</reference>
<dbReference type="GO" id="GO:0016757">
    <property type="term" value="F:glycosyltransferase activity"/>
    <property type="evidence" value="ECO:0007669"/>
    <property type="project" value="UniProtKB-KW"/>
</dbReference>
<keyword evidence="5" id="KW-0119">Carbohydrate metabolism</keyword>
<dbReference type="eggNOG" id="ENOG502QUE8">
    <property type="taxonomic scope" value="Eukaryota"/>
</dbReference>
<comment type="similarity">
    <text evidence="1">Belongs to the glycosyltransferase GT106 family.</text>
</comment>
<dbReference type="InterPro" id="IPR019378">
    <property type="entry name" value="GDP-Fuc_O-FucTrfase"/>
</dbReference>
<name>A0A1S2XEA6_CICAR</name>